<dbReference type="CDD" id="cd01093">
    <property type="entry name" value="CRIB_PAK_like"/>
    <property type="match status" value="1"/>
</dbReference>
<name>A0A0R3T2G1_RODNA</name>
<evidence type="ECO:0000256" key="7">
    <source>
        <dbReference type="SAM" id="MobiDB-lite"/>
    </source>
</evidence>
<feature type="region of interest" description="Disordered" evidence="7">
    <location>
        <begin position="151"/>
        <end position="189"/>
    </location>
</feature>
<gene>
    <name evidence="9" type="ORF">HNAJ_LOCUS1119</name>
</gene>
<feature type="domain" description="CRIB" evidence="8">
    <location>
        <begin position="21"/>
        <end position="56"/>
    </location>
</feature>
<feature type="compositionally biased region" description="Low complexity" evidence="7">
    <location>
        <begin position="156"/>
        <end position="168"/>
    </location>
</feature>
<feature type="compositionally biased region" description="Low complexity" evidence="7">
    <location>
        <begin position="126"/>
        <end position="137"/>
    </location>
</feature>
<evidence type="ECO:0000313" key="11">
    <source>
        <dbReference type="WBParaSite" id="HNAJ_0000111901-mRNA-1"/>
    </source>
</evidence>
<evidence type="ECO:0000259" key="8">
    <source>
        <dbReference type="SMART" id="SM00285"/>
    </source>
</evidence>
<dbReference type="Proteomes" id="UP000278807">
    <property type="component" value="Unassembled WGS sequence"/>
</dbReference>
<keyword evidence="6" id="KW-0067">ATP-binding</keyword>
<reference evidence="9 10" key="2">
    <citation type="submission" date="2018-11" db="EMBL/GenBank/DDBJ databases">
        <authorList>
            <consortium name="Pathogen Informatics"/>
        </authorList>
    </citation>
    <scope>NUCLEOTIDE SEQUENCE [LARGE SCALE GENOMIC DNA]</scope>
</reference>
<keyword evidence="4" id="KW-0547">Nucleotide-binding</keyword>
<evidence type="ECO:0000256" key="5">
    <source>
        <dbReference type="ARBA" id="ARBA00022777"/>
    </source>
</evidence>
<dbReference type="AlphaFoldDB" id="A0A0R3T2G1"/>
<dbReference type="InterPro" id="IPR033923">
    <property type="entry name" value="PAK_BD"/>
</dbReference>
<accession>A0A0R3T2G1</accession>
<dbReference type="OrthoDB" id="248923at2759"/>
<evidence type="ECO:0000256" key="6">
    <source>
        <dbReference type="ARBA" id="ARBA00022840"/>
    </source>
</evidence>
<keyword evidence="3" id="KW-0808">Transferase</keyword>
<organism evidence="11">
    <name type="scientific">Rodentolepis nana</name>
    <name type="common">Dwarf tapeworm</name>
    <name type="synonym">Hymenolepis nana</name>
    <dbReference type="NCBI Taxonomy" id="102285"/>
    <lineage>
        <taxon>Eukaryota</taxon>
        <taxon>Metazoa</taxon>
        <taxon>Spiralia</taxon>
        <taxon>Lophotrochozoa</taxon>
        <taxon>Platyhelminthes</taxon>
        <taxon>Cestoda</taxon>
        <taxon>Eucestoda</taxon>
        <taxon>Cyclophyllidea</taxon>
        <taxon>Hymenolepididae</taxon>
        <taxon>Rodentolepis</taxon>
    </lineage>
</organism>
<dbReference type="EMBL" id="UZAE01000397">
    <property type="protein sequence ID" value="VDN96978.1"/>
    <property type="molecule type" value="Genomic_DNA"/>
</dbReference>
<dbReference type="STRING" id="102285.A0A0R3T2G1"/>
<keyword evidence="5" id="KW-0418">Kinase</keyword>
<dbReference type="GO" id="GO:0005524">
    <property type="term" value="F:ATP binding"/>
    <property type="evidence" value="ECO:0007669"/>
    <property type="project" value="UniProtKB-KW"/>
</dbReference>
<dbReference type="InterPro" id="IPR036936">
    <property type="entry name" value="CRIB_dom_sf"/>
</dbReference>
<keyword evidence="2" id="KW-0723">Serine/threonine-protein kinase</keyword>
<dbReference type="Pfam" id="PF00786">
    <property type="entry name" value="PBD"/>
    <property type="match status" value="1"/>
</dbReference>
<evidence type="ECO:0000256" key="4">
    <source>
        <dbReference type="ARBA" id="ARBA00022741"/>
    </source>
</evidence>
<proteinExistence type="predicted"/>
<feature type="region of interest" description="Disordered" evidence="7">
    <location>
        <begin position="109"/>
        <end position="137"/>
    </location>
</feature>
<keyword evidence="10" id="KW-1185">Reference proteome</keyword>
<sequence length="222" mass="24742">MKPFKSIRQRWSDKQNIISEISMPTNVEKLIHVEFDPKTKTFKGLPETWQELIAEANFTTEEQISHQAEIISACQTHDKIMKQQEHNEKFLGVSGSSLDDLDEANRKLSTGSGFENGKLYHNSTGSESSSLQDSNSSQAMLAKVMNKAINKDKNSENSNSNKPVLEVKPPLPLSPSTEKPAQLRRRAKKKMTDAEFFEALSTIISIGDPLDKYCLEGVLGSG</sequence>
<dbReference type="GO" id="GO:0004674">
    <property type="term" value="F:protein serine/threonine kinase activity"/>
    <property type="evidence" value="ECO:0007669"/>
    <property type="project" value="UniProtKB-KW"/>
</dbReference>
<reference evidence="11" key="1">
    <citation type="submission" date="2017-02" db="UniProtKB">
        <authorList>
            <consortium name="WormBaseParasite"/>
        </authorList>
    </citation>
    <scope>IDENTIFICATION</scope>
</reference>
<evidence type="ECO:0000256" key="2">
    <source>
        <dbReference type="ARBA" id="ARBA00022527"/>
    </source>
</evidence>
<dbReference type="SMART" id="SM00285">
    <property type="entry name" value="PBD"/>
    <property type="match status" value="1"/>
</dbReference>
<dbReference type="EC" id="2.7.11.1" evidence="1"/>
<evidence type="ECO:0000313" key="10">
    <source>
        <dbReference type="Proteomes" id="UP000278807"/>
    </source>
</evidence>
<dbReference type="WBParaSite" id="HNAJ_0000111901-mRNA-1">
    <property type="protein sequence ID" value="HNAJ_0000111901-mRNA-1"/>
    <property type="gene ID" value="HNAJ_0000111901"/>
</dbReference>
<dbReference type="Gene3D" id="3.90.810.10">
    <property type="entry name" value="CRIB domain"/>
    <property type="match status" value="1"/>
</dbReference>
<evidence type="ECO:0000256" key="3">
    <source>
        <dbReference type="ARBA" id="ARBA00022679"/>
    </source>
</evidence>
<protein>
    <recommendedName>
        <fullName evidence="1">non-specific serine/threonine protein kinase</fullName>
        <ecNumber evidence="1">2.7.11.1</ecNumber>
    </recommendedName>
</protein>
<dbReference type="InterPro" id="IPR000095">
    <property type="entry name" value="CRIB_dom"/>
</dbReference>
<evidence type="ECO:0000256" key="1">
    <source>
        <dbReference type="ARBA" id="ARBA00012513"/>
    </source>
</evidence>
<evidence type="ECO:0000313" key="9">
    <source>
        <dbReference type="EMBL" id="VDN96978.1"/>
    </source>
</evidence>